<accession>A0AAP0JQH4</accession>
<gene>
    <name evidence="2" type="ORF">Sjap_008930</name>
</gene>
<evidence type="ECO:0000256" key="1">
    <source>
        <dbReference type="SAM" id="MobiDB-lite"/>
    </source>
</evidence>
<reference evidence="2 3" key="1">
    <citation type="submission" date="2024-01" db="EMBL/GenBank/DDBJ databases">
        <title>Genome assemblies of Stephania.</title>
        <authorList>
            <person name="Yang L."/>
        </authorList>
    </citation>
    <scope>NUCLEOTIDE SEQUENCE [LARGE SCALE GENOMIC DNA]</scope>
    <source>
        <strain evidence="2">QJT</strain>
        <tissue evidence="2">Leaf</tissue>
    </source>
</reference>
<feature type="region of interest" description="Disordered" evidence="1">
    <location>
        <begin position="150"/>
        <end position="173"/>
    </location>
</feature>
<dbReference type="Proteomes" id="UP001417504">
    <property type="component" value="Unassembled WGS sequence"/>
</dbReference>
<comment type="caution">
    <text evidence="2">The sequence shown here is derived from an EMBL/GenBank/DDBJ whole genome shotgun (WGS) entry which is preliminary data.</text>
</comment>
<evidence type="ECO:0000313" key="2">
    <source>
        <dbReference type="EMBL" id="KAK9138336.1"/>
    </source>
</evidence>
<organism evidence="2 3">
    <name type="scientific">Stephania japonica</name>
    <dbReference type="NCBI Taxonomy" id="461633"/>
    <lineage>
        <taxon>Eukaryota</taxon>
        <taxon>Viridiplantae</taxon>
        <taxon>Streptophyta</taxon>
        <taxon>Embryophyta</taxon>
        <taxon>Tracheophyta</taxon>
        <taxon>Spermatophyta</taxon>
        <taxon>Magnoliopsida</taxon>
        <taxon>Ranunculales</taxon>
        <taxon>Menispermaceae</taxon>
        <taxon>Menispermoideae</taxon>
        <taxon>Cissampelideae</taxon>
        <taxon>Stephania</taxon>
    </lineage>
</organism>
<dbReference type="AlphaFoldDB" id="A0AAP0JQH4"/>
<sequence>MKVNREDREERQNEGEGDLGSSRRSCGRATEIRETVHIEPKRERIEIRIRGECRHGIILGISNMRDFMQIMSTVRVTEVEHSSIMSPKVEQRIESMEAELCKVQVVVETISRLTLKVDKFRFEISEFRSEIRRLTQKMETDFSHTRVMGSVGGADPHIRAPGSQIVNTSRPIK</sequence>
<proteinExistence type="predicted"/>
<feature type="region of interest" description="Disordered" evidence="1">
    <location>
        <begin position="1"/>
        <end position="27"/>
    </location>
</feature>
<feature type="compositionally biased region" description="Polar residues" evidence="1">
    <location>
        <begin position="164"/>
        <end position="173"/>
    </location>
</feature>
<dbReference type="EMBL" id="JBBNAE010000003">
    <property type="protein sequence ID" value="KAK9138336.1"/>
    <property type="molecule type" value="Genomic_DNA"/>
</dbReference>
<name>A0AAP0JQH4_9MAGN</name>
<protein>
    <submittedName>
        <fullName evidence="2">Uncharacterized protein</fullName>
    </submittedName>
</protein>
<feature type="compositionally biased region" description="Basic and acidic residues" evidence="1">
    <location>
        <begin position="1"/>
        <end position="14"/>
    </location>
</feature>
<evidence type="ECO:0000313" key="3">
    <source>
        <dbReference type="Proteomes" id="UP001417504"/>
    </source>
</evidence>
<keyword evidence="3" id="KW-1185">Reference proteome</keyword>